<reference evidence="2" key="1">
    <citation type="submission" date="2016-05" db="EMBL/GenBank/DDBJ databases">
        <authorList>
            <person name="Naeem Raeece"/>
        </authorList>
    </citation>
    <scope>NUCLEOTIDE SEQUENCE [LARGE SCALE GENOMIC DNA]</scope>
</reference>
<organism evidence="1 2">
    <name type="scientific">Plasmodium ovale curtisi</name>
    <dbReference type="NCBI Taxonomy" id="864141"/>
    <lineage>
        <taxon>Eukaryota</taxon>
        <taxon>Sar</taxon>
        <taxon>Alveolata</taxon>
        <taxon>Apicomplexa</taxon>
        <taxon>Aconoidasida</taxon>
        <taxon>Haemosporida</taxon>
        <taxon>Plasmodiidae</taxon>
        <taxon>Plasmodium</taxon>
        <taxon>Plasmodium (Plasmodium)</taxon>
    </lineage>
</organism>
<dbReference type="EMBL" id="FLQV01002419">
    <property type="protein sequence ID" value="SBT01316.1"/>
    <property type="molecule type" value="Genomic_DNA"/>
</dbReference>
<sequence length="175" mass="20136">MTSNIYMEDIPSKKYNNRLEKDSKLSEHNHDIENIKKVDDLSKDIAYIIENFSEIHSNDCNEIESYINQQIYNPISIFTTSETKYSHILGYYSFTSFNDFYSITEKLKSTCQEGATRALLTGDQIALSQYSGRNTSIIAVTSLSGILSSFLLLYKTAPFRSILNNLIQKKNKIWE</sequence>
<gene>
    <name evidence="1" type="ORF">POVCU1_066020</name>
</gene>
<dbReference type="AlphaFoldDB" id="A0A1A8X7T8"/>
<evidence type="ECO:0000313" key="2">
    <source>
        <dbReference type="Proteomes" id="UP000078546"/>
    </source>
</evidence>
<evidence type="ECO:0000313" key="1">
    <source>
        <dbReference type="EMBL" id="SBT01316.1"/>
    </source>
</evidence>
<dbReference type="Proteomes" id="UP000078546">
    <property type="component" value="Unassembled WGS sequence"/>
</dbReference>
<name>A0A1A8X7T8_PLAOA</name>
<protein>
    <recommendedName>
        <fullName evidence="3">PIR Superfamily Protein</fullName>
    </recommendedName>
</protein>
<proteinExistence type="predicted"/>
<evidence type="ECO:0008006" key="3">
    <source>
        <dbReference type="Google" id="ProtNLM"/>
    </source>
</evidence>
<accession>A0A1A8X7T8</accession>